<evidence type="ECO:0000259" key="2">
    <source>
        <dbReference type="Pfam" id="PF25876"/>
    </source>
</evidence>
<evidence type="ECO:0000259" key="4">
    <source>
        <dbReference type="Pfam" id="PF25989"/>
    </source>
</evidence>
<feature type="domain" description="Multidrug resistance protein MdtA-like barrel-sandwich hybrid" evidence="3">
    <location>
        <begin position="83"/>
        <end position="217"/>
    </location>
</feature>
<dbReference type="Pfam" id="PF25989">
    <property type="entry name" value="YknX_C"/>
    <property type="match status" value="1"/>
</dbReference>
<dbReference type="Gene3D" id="2.40.30.170">
    <property type="match status" value="1"/>
</dbReference>
<dbReference type="eggNOG" id="COG0845">
    <property type="taxonomic scope" value="Bacteria"/>
</dbReference>
<keyword evidence="6" id="KW-1185">Reference proteome</keyword>
<dbReference type="Gene3D" id="2.40.420.20">
    <property type="match status" value="1"/>
</dbReference>
<gene>
    <name evidence="5" type="ORF">EH55_09115</name>
</gene>
<name>A0A073J1J5_9BACT</name>
<dbReference type="GO" id="GO:0005886">
    <property type="term" value="C:plasma membrane"/>
    <property type="evidence" value="ECO:0007669"/>
    <property type="project" value="TreeGrafter"/>
</dbReference>
<dbReference type="GO" id="GO:0046677">
    <property type="term" value="P:response to antibiotic"/>
    <property type="evidence" value="ECO:0007669"/>
    <property type="project" value="TreeGrafter"/>
</dbReference>
<dbReference type="PANTHER" id="PTHR30158">
    <property type="entry name" value="ACRA/E-RELATED COMPONENT OF DRUG EFFLUX TRANSPORTER"/>
    <property type="match status" value="1"/>
</dbReference>
<comment type="caution">
    <text evidence="5">The sequence shown here is derived from an EMBL/GenBank/DDBJ whole genome shotgun (WGS) entry which is preliminary data.</text>
</comment>
<protein>
    <submittedName>
        <fullName evidence="5">Uncharacterized protein</fullName>
    </submittedName>
</protein>
<dbReference type="Pfam" id="PF25917">
    <property type="entry name" value="BSH_RND"/>
    <property type="match status" value="1"/>
</dbReference>
<dbReference type="OrthoDB" id="9772050at2"/>
<dbReference type="InterPro" id="IPR058624">
    <property type="entry name" value="MdtA-like_HH"/>
</dbReference>
<sequence>MDSNDGRNNARRKKHSYLRAVAALLLFGCATLLFHFFHAAKAPDKETSIPEAELPPTVVIRTVSMDYICSEQRYVGRVEAVQTVDVRPRLSGEITGVHFAEGSTVREGDLLFTLDPIQYEAAVQLRRGELAKAEANCRQAARYYARIKGADSRGVSQAERDQAEGAALQSSADVESARASLRIAQIDLRHTKITAPITGKIGEVRFTKGNYITPQDAVLANITQTDPVRISFTLPDQEYIKRQKSIGAKNQTYTAAILLADGSRYPYPAKWDFESNRMDPRTGTILTHLKVKNTDSLLVPGGMVSVVLKPLAAEKTVIVPNTAVITDEKGDFVYVISDDNIAKQRYVRLGEHTDTSVAVIAGLKKGEMVIVEGTQSVYPGGKIEPLPADNGDEGKN</sequence>
<dbReference type="EMBL" id="JMKI01000045">
    <property type="protein sequence ID" value="KEJ91557.1"/>
    <property type="molecule type" value="Genomic_DNA"/>
</dbReference>
<dbReference type="Gene3D" id="1.10.287.470">
    <property type="entry name" value="Helix hairpin bin"/>
    <property type="match status" value="1"/>
</dbReference>
<dbReference type="InterPro" id="IPR058637">
    <property type="entry name" value="YknX-like_C"/>
</dbReference>
<comment type="similarity">
    <text evidence="1">Belongs to the membrane fusion protein (MFP) (TC 8.A.1) family.</text>
</comment>
<dbReference type="InterPro" id="IPR058625">
    <property type="entry name" value="MdtA-like_BSH"/>
</dbReference>
<dbReference type="AlphaFoldDB" id="A0A073J1J5"/>
<dbReference type="Gene3D" id="2.40.50.100">
    <property type="match status" value="1"/>
</dbReference>
<dbReference type="Proteomes" id="UP000027665">
    <property type="component" value="Unassembled WGS sequence"/>
</dbReference>
<feature type="domain" description="Multidrug resistance protein MdtA-like alpha-helical hairpin" evidence="2">
    <location>
        <begin position="127"/>
        <end position="191"/>
    </location>
</feature>
<accession>A0A073J1J5</accession>
<dbReference type="GO" id="GO:0030313">
    <property type="term" value="C:cell envelope"/>
    <property type="evidence" value="ECO:0007669"/>
    <property type="project" value="UniProtKB-SubCell"/>
</dbReference>
<feature type="domain" description="YknX-like C-terminal permuted SH3-like" evidence="4">
    <location>
        <begin position="319"/>
        <end position="384"/>
    </location>
</feature>
<dbReference type="SUPFAM" id="SSF111369">
    <property type="entry name" value="HlyD-like secretion proteins"/>
    <property type="match status" value="1"/>
</dbReference>
<reference evidence="5 6" key="1">
    <citation type="submission" date="2014-04" db="EMBL/GenBank/DDBJ databases">
        <title>Draft Genome Sequence of Synergistes jonesii.</title>
        <authorList>
            <person name="Coil D.A."/>
            <person name="Eisen J.A."/>
            <person name="Holland-Moritz H.E."/>
        </authorList>
    </citation>
    <scope>NUCLEOTIDE SEQUENCE [LARGE SCALE GENOMIC DNA]</scope>
    <source>
        <strain evidence="5 6">78-1</strain>
    </source>
</reference>
<evidence type="ECO:0000313" key="5">
    <source>
        <dbReference type="EMBL" id="KEJ91557.1"/>
    </source>
</evidence>
<evidence type="ECO:0000313" key="6">
    <source>
        <dbReference type="Proteomes" id="UP000027665"/>
    </source>
</evidence>
<dbReference type="NCBIfam" id="TIGR01730">
    <property type="entry name" value="RND_mfp"/>
    <property type="match status" value="1"/>
</dbReference>
<organism evidence="5 6">
    <name type="scientific">Synergistes jonesii</name>
    <dbReference type="NCBI Taxonomy" id="2754"/>
    <lineage>
        <taxon>Bacteria</taxon>
        <taxon>Thermotogati</taxon>
        <taxon>Synergistota</taxon>
        <taxon>Synergistia</taxon>
        <taxon>Synergistales</taxon>
        <taxon>Synergistaceae</taxon>
        <taxon>Synergistes</taxon>
    </lineage>
</organism>
<dbReference type="GO" id="GO:0022857">
    <property type="term" value="F:transmembrane transporter activity"/>
    <property type="evidence" value="ECO:0007669"/>
    <property type="project" value="InterPro"/>
</dbReference>
<evidence type="ECO:0000259" key="3">
    <source>
        <dbReference type="Pfam" id="PF25917"/>
    </source>
</evidence>
<dbReference type="Pfam" id="PF25876">
    <property type="entry name" value="HH_MFP_RND"/>
    <property type="match status" value="1"/>
</dbReference>
<dbReference type="STRING" id="2754.EH55_09115"/>
<dbReference type="InterPro" id="IPR006143">
    <property type="entry name" value="RND_pump_MFP"/>
</dbReference>
<dbReference type="GeneID" id="90984272"/>
<proteinExistence type="inferred from homology"/>
<dbReference type="RefSeq" id="WP_051682838.1">
    <property type="nucleotide sequence ID" value="NZ_JMKI01000045.1"/>
</dbReference>
<evidence type="ECO:0000256" key="1">
    <source>
        <dbReference type="ARBA" id="ARBA00009477"/>
    </source>
</evidence>